<dbReference type="PANTHER" id="PTHR18964">
    <property type="entry name" value="ROK (REPRESSOR, ORF, KINASE) FAMILY"/>
    <property type="match status" value="1"/>
</dbReference>
<accession>A0A0C1IIN2</accession>
<dbReference type="OrthoDB" id="9810372at2"/>
<keyword evidence="3" id="KW-1185">Reference proteome</keyword>
<dbReference type="Gene3D" id="3.30.420.40">
    <property type="match status" value="2"/>
</dbReference>
<evidence type="ECO:0000313" key="3">
    <source>
        <dbReference type="Proteomes" id="UP000031408"/>
    </source>
</evidence>
<evidence type="ECO:0000313" key="2">
    <source>
        <dbReference type="EMBL" id="KIC94035.1"/>
    </source>
</evidence>
<comment type="similarity">
    <text evidence="1">Belongs to the ROK (NagC/XylR) family.</text>
</comment>
<dbReference type="Pfam" id="PF00480">
    <property type="entry name" value="ROK"/>
    <property type="match status" value="1"/>
</dbReference>
<protein>
    <submittedName>
        <fullName evidence="2">ROK family transcriptional regulator</fullName>
    </submittedName>
</protein>
<dbReference type="InterPro" id="IPR043129">
    <property type="entry name" value="ATPase_NBD"/>
</dbReference>
<dbReference type="RefSeq" id="WP_039140570.1">
    <property type="nucleotide sequence ID" value="NZ_JSVC01000015.1"/>
</dbReference>
<sequence>MIIGIDLGGTNARAAVVDNGKVIEARQTVLSDKNSLDSTLEQLYSIISPLIKYDIEGIGIGVPSVVDPERGIVYDVVNIPSWKEVELKQLLQSRFGKPVYINNDVKCMALGEKIYGQAAPFSSFVVLGIGTGLGAAVVVDHKLYEGVYCGCGEIGYIPYLDKNLEHYASGMYFEMFSTTSHAAYESALRGNDEALDLWKSYGHHLSQVMKIVLYTYAPEAIILGGGVSNAFPFFEESMYAGMNDFIFSRTLKQVKIMRSSLDNIAILGAAALVHSRYEQDHFTF</sequence>
<dbReference type="EMBL" id="JSVC01000015">
    <property type="protein sequence ID" value="KIC94035.1"/>
    <property type="molecule type" value="Genomic_DNA"/>
</dbReference>
<dbReference type="STRING" id="1349421.OI18_13560"/>
<dbReference type="CDD" id="cd23763">
    <property type="entry name" value="ASKHA_ATPase_ROK"/>
    <property type="match status" value="1"/>
</dbReference>
<comment type="caution">
    <text evidence="2">The sequence shown here is derived from an EMBL/GenBank/DDBJ whole genome shotgun (WGS) entry which is preliminary data.</text>
</comment>
<organism evidence="2 3">
    <name type="scientific">Flavihumibacter solisilvae</name>
    <dbReference type="NCBI Taxonomy" id="1349421"/>
    <lineage>
        <taxon>Bacteria</taxon>
        <taxon>Pseudomonadati</taxon>
        <taxon>Bacteroidota</taxon>
        <taxon>Chitinophagia</taxon>
        <taxon>Chitinophagales</taxon>
        <taxon>Chitinophagaceae</taxon>
        <taxon>Flavihumibacter</taxon>
    </lineage>
</organism>
<gene>
    <name evidence="2" type="ORF">OI18_13560</name>
</gene>
<dbReference type="PANTHER" id="PTHR18964:SF149">
    <property type="entry name" value="BIFUNCTIONAL UDP-N-ACETYLGLUCOSAMINE 2-EPIMERASE_N-ACETYLMANNOSAMINE KINASE"/>
    <property type="match status" value="1"/>
</dbReference>
<evidence type="ECO:0000256" key="1">
    <source>
        <dbReference type="ARBA" id="ARBA00006479"/>
    </source>
</evidence>
<reference evidence="2 3" key="1">
    <citation type="submission" date="2014-11" db="EMBL/GenBank/DDBJ databases">
        <title>Genome sequence of Flavihumibacter solisilvae 3-3.</title>
        <authorList>
            <person name="Zhou G."/>
            <person name="Li M."/>
            <person name="Wang G."/>
        </authorList>
    </citation>
    <scope>NUCLEOTIDE SEQUENCE [LARGE SCALE GENOMIC DNA]</scope>
    <source>
        <strain evidence="2 3">3-3</strain>
    </source>
</reference>
<dbReference type="Proteomes" id="UP000031408">
    <property type="component" value="Unassembled WGS sequence"/>
</dbReference>
<dbReference type="InterPro" id="IPR000600">
    <property type="entry name" value="ROK"/>
</dbReference>
<proteinExistence type="inferred from homology"/>
<dbReference type="SUPFAM" id="SSF53067">
    <property type="entry name" value="Actin-like ATPase domain"/>
    <property type="match status" value="1"/>
</dbReference>
<name>A0A0C1IIN2_9BACT</name>
<dbReference type="AlphaFoldDB" id="A0A0C1IIN2"/>